<evidence type="ECO:0000313" key="1">
    <source>
        <dbReference type="EMBL" id="OIJ40063.1"/>
    </source>
</evidence>
<name>A0A1S2N593_9BURK</name>
<reference evidence="1 2" key="1">
    <citation type="submission" date="2014-10" db="EMBL/GenBank/DDBJ databases">
        <authorList>
            <person name="Seo M.-J."/>
            <person name="Seok Y.J."/>
            <person name="Cha I.-T."/>
        </authorList>
    </citation>
    <scope>NUCLEOTIDE SEQUENCE [LARGE SCALE GENOMIC DNA]</scope>
    <source>
        <strain evidence="1 2">NEU</strain>
    </source>
</reference>
<organism evidence="1 2">
    <name type="scientific">Massilia timonae</name>
    <dbReference type="NCBI Taxonomy" id="47229"/>
    <lineage>
        <taxon>Bacteria</taxon>
        <taxon>Pseudomonadati</taxon>
        <taxon>Pseudomonadota</taxon>
        <taxon>Betaproteobacteria</taxon>
        <taxon>Burkholderiales</taxon>
        <taxon>Oxalobacteraceae</taxon>
        <taxon>Telluria group</taxon>
        <taxon>Massilia</taxon>
    </lineage>
</organism>
<protein>
    <submittedName>
        <fullName evidence="1">Uncharacterized protein</fullName>
    </submittedName>
</protein>
<proteinExistence type="predicted"/>
<accession>A0A1S2N593</accession>
<dbReference type="EMBL" id="JRYB01000001">
    <property type="protein sequence ID" value="OIJ40063.1"/>
    <property type="molecule type" value="Genomic_DNA"/>
</dbReference>
<dbReference type="AlphaFoldDB" id="A0A1S2N593"/>
<dbReference type="Proteomes" id="UP000180246">
    <property type="component" value="Unassembled WGS sequence"/>
</dbReference>
<gene>
    <name evidence="1" type="ORF">LO55_5052</name>
</gene>
<comment type="caution">
    <text evidence="1">The sequence shown here is derived from an EMBL/GenBank/DDBJ whole genome shotgun (WGS) entry which is preliminary data.</text>
</comment>
<dbReference type="RefSeq" id="WP_071363530.1">
    <property type="nucleotide sequence ID" value="NZ_JRYB01000001.1"/>
</dbReference>
<sequence>MTALTPDRFLRDVAGHKLAILRDDGVYRHLRFSRPDTGCMHFDLITWPGHLCYAGDMGTYVFTRLRDMFDFFRRSKSKDLFAVDHYYWAEKVEAGGRAGRGNGVTQFSKAKFDAAVRQWVEDFGAGEAGEATDLGETELFTSALGDLRAAVERDVIGADDNDIRCFDAANEFVFGAEDSEAWSAYFGAETTFEFTDFWEVNHDEFTHRFQWCCYALAWGIKQYDESKAAAGAAEGEEVPA</sequence>
<evidence type="ECO:0000313" key="2">
    <source>
        <dbReference type="Proteomes" id="UP000180246"/>
    </source>
</evidence>